<feature type="region of interest" description="Disordered" evidence="4">
    <location>
        <begin position="1002"/>
        <end position="1245"/>
    </location>
</feature>
<feature type="compositionally biased region" description="Basic residues" evidence="4">
    <location>
        <begin position="2330"/>
        <end position="2345"/>
    </location>
</feature>
<dbReference type="GO" id="GO:0005829">
    <property type="term" value="C:cytosol"/>
    <property type="evidence" value="ECO:0007669"/>
    <property type="project" value="TreeGrafter"/>
</dbReference>
<evidence type="ECO:0000313" key="8">
    <source>
        <dbReference type="RefSeq" id="XP_032806187.1"/>
    </source>
</evidence>
<dbReference type="RefSeq" id="XP_032806191.1">
    <property type="nucleotide sequence ID" value="XM_032950300.1"/>
</dbReference>
<dbReference type="InterPro" id="IPR029299">
    <property type="entry name" value="ALMS_motif"/>
</dbReference>
<feature type="compositionally biased region" description="Basic and acidic residues" evidence="4">
    <location>
        <begin position="560"/>
        <end position="570"/>
    </location>
</feature>
<evidence type="ECO:0000313" key="12">
    <source>
        <dbReference type="RefSeq" id="XP_032806191.1"/>
    </source>
</evidence>
<feature type="compositionally biased region" description="Polar residues" evidence="4">
    <location>
        <begin position="905"/>
        <end position="924"/>
    </location>
</feature>
<feature type="region of interest" description="Disordered" evidence="4">
    <location>
        <begin position="2211"/>
        <end position="2280"/>
    </location>
</feature>
<feature type="region of interest" description="Disordered" evidence="4">
    <location>
        <begin position="2361"/>
        <end position="2403"/>
    </location>
</feature>
<feature type="region of interest" description="Disordered" evidence="4">
    <location>
        <begin position="778"/>
        <end position="804"/>
    </location>
</feature>
<dbReference type="PANTHER" id="PTHR21553:SF36">
    <property type="entry name" value="ALMS1 CENTROSOME AND BASAL BODY-ASSOCIATED PROTEIN-RELATED"/>
    <property type="match status" value="1"/>
</dbReference>
<sequence length="2578" mass="276601">MASGLEVPGHLYGGEEEEDEDRKEGSDRQDAVGRTRPTPRGGSEQTSSTSDTFASNTSGLSLGETIARSACQRSEVWFPLEMEADTSNGEEKTIAERDSFLTSDQAVAMSQGSWPPHPVSSAQLEVQDSLLSPVLSLLVTALDGDGAVGSALMQRSVQQQHSELEFTCLRESIASTDFTFEGYSTNREVEKMSLSDSPSVKAVKELRSPESARLPTFQHPSAVSQCLPSAHELQASLSAYGEADSSVFCSLTQHAISPGTDSMEWSPRGHLSEHTKLPVSGSSMHAELSLSQHPIVGASFDDRQPDEDTERLPGLPEEPSQESEWREEESQSSSRGIAGPSRAPMDDKPSSSASEESRGGMQNEAGMQRERYLQATRFAYLGQEEPPADDTLLSLSCVGAELSKAGVDDTGCRFASTQVGSTSEAGSLTRNVVGGNADGDTDSPSLMGTMASVVLTEEDKRQISAIKHLVLRGASVPVQSYVPEGNSESFPQVNSSDCDTNRHWGQIYDRSDVMKHSPRDGSRASLRYKTMALAASFSKTTCVTDSWLEGSLLIAGGDPNESRREERSERSVPSGAEPDNGNIDGADAGAIEASGNNRSSPVTRGSFALALSTAGAFSLGQLGDISAEQDMDALFSARSCGPSQTGNQTPALSTARSQASLEVDNYTPPWTSTGYGTGNQEFDIEQRIPVYLRNLGIEQPPSMTGMLDGRGPLCERDYSPSELTTVKDFGLSSASDGAVSNGADGSLGRGSGYSLRSELGQSTSLVLDSDSSLRLSSSLTRSQARATNEDSEAAPGESLEGSGNSRSYLMLLNDVDNGHSQQEGEQSVRVRAPASSEREADTVLSMEDLDNRRGDLSSTPSRLQDCVYEVGSIGLAGYSGPAKSSEFEKPSYQAHAGYFYEDKGSNAQGETWPGSQSTEPAQSQVSDSMIETKTALGIQKLLRDAGTYDHSTFDASCESNEQDILKSLRTDGRTGPSNSHELQPEGDRTVFLDGKAEFDKTSTFTGKIPSTEQHYQSSYFPLGQDDHGSVEHPRPGVAKGAAKARDVSSPFVQPKLDLHSAGKSEQDVERQTIPGSARHEPEGCSGATTSITPRPQRAPWNPSHDDKSSSSGRSSRADDEPQARPLQSGTDAPRSGYGNEGGDDDDVMARVRAILRGATEHADPQEDSDGSVDAGSTERRRQGAGGLPRSASPSVGTAPPPSQIHEDTGLPSRQGRATEGDTSVGFGQPLPPPPSQIHADIAPGRLRSEADAVSMESVVQRLAVLLSDKSPDDLSEGIYKRSDEEEQRAKELPTKLKLERDGADPAWRSSHGEPSSMQRGDLRSLVTTVHGLHEQSETDSESESVTLTRVSHILSEASGSQRLASLDLSVIEPEPLNVLQRARLRIASQLQRLSDEPFDSSVGLARVAPGQQQQPALPDPPRQPVPGEQLPSQKWSRSSVPDGTGVRGDISGGQPPREEQSPSRLPEKSAAGRRADQSRRGSCRLPDRLPEDRGRASERSVGLTDGERSASYEAWVTDRRFRAATLGSVPDLHRGTNEISDSGHSNDKVFRAELIDVMGMAGEKTPPEGHEYRRPISSITFTSRKRGDSSPSTRSPSPSTVIAAQTQVSVVSPENQPSSGASLVHTPVHYEQPAGLRAEPGVEYLMVANTAPSKDLQIPVPFSGEDKSGYSDHGPTRLSARSALTHMHIKLSPAKAGHSLPPTATPLSSLPTSSTVIFTGNNNDNGSDSHLGGVIAQAARGRASPSGFRGSEAPTLQLRATAGQEDTRSLQHACPAVQPSISTHEGSHPPVTHGQGNPLSFSFTFVSSASAQGTADQPLVCPYRPAGSSELFYIPAVVGNTGKSSPCSSHSTAESSHPGSNNALPPTFPAGVLGSRDRHMELRQVVGGPSSTSAGPSRVSWQPPPQGGSVSRTTAQHNIHYPPELNGWTSVGSAERGPPIDIRHLDGAQRARGAWMDSGLTPDARSAWGGRERSRSAAPTVNPVAYERTGRAERRVWQESSGKFTEPHAQRRQHRSTGVESTSPGASGGTRGTTEPSLDELWGRFTIRQEQLRALDGADEGALLQKLEELARHLRRSQSVGKGARLTPTGGMWVGMDTVSSTQPSIRLDETGDRRQRSLDLEDTWSGDSRGGGGRLTPPPSSLAASSISTDPDGRHDDASSVAETASTIDTARLVRAFGPGRVRLSSPALRSLHDAVHRQREGPGKVVEVATRGRRSGAAERGSRAHTLSSSGAATDSPSERSHAAPPPPVKSRGRQRSKGVQAGDLELVPGANRRTRDVGVTFPSPALVAAAAAAATAAPPRESTRGSPVRASGKDGAATVPSAQQNRHDKRSRAPRRRQRPIHKPVSWFVPLDRRVDQDSDVSRQGAKENVSVHAGDQYERSSAWHGPGWDSPEQSGSGAAVGVGSVLRSRPPLREMQQHDLEEELAGGTLRSLERLTLQEALHMNRPAFVYRSRERIKRLQLMSEERRVQGVWQEERERLFGWGTRGRRRRHGQGQSSSVRTHPIFDNLFLARKRVVPKKEAFVRSKSLYEKLPEIRRRREVEKKLAEYQSNRLKADNFQRRVTNKLLGRSTAWE</sequence>
<evidence type="ECO:0000259" key="5">
    <source>
        <dbReference type="Pfam" id="PF15309"/>
    </source>
</evidence>
<feature type="region of interest" description="Disordered" evidence="4">
    <location>
        <begin position="639"/>
        <end position="659"/>
    </location>
</feature>
<feature type="compositionally biased region" description="Polar residues" evidence="4">
    <location>
        <begin position="43"/>
        <end position="60"/>
    </location>
</feature>
<dbReference type="RefSeq" id="XP_032806186.1">
    <property type="nucleotide sequence ID" value="XM_032950295.1"/>
</dbReference>
<evidence type="ECO:0000256" key="3">
    <source>
        <dbReference type="ARBA" id="ARBA00023212"/>
    </source>
</evidence>
<keyword evidence="2" id="KW-0963">Cytoplasm</keyword>
<dbReference type="PANTHER" id="PTHR21553">
    <property type="entry name" value="ALMS1-RELATED"/>
    <property type="match status" value="1"/>
</dbReference>
<evidence type="ECO:0000313" key="9">
    <source>
        <dbReference type="RefSeq" id="XP_032806188.1"/>
    </source>
</evidence>
<feature type="compositionally biased region" description="Low complexity" evidence="4">
    <location>
        <begin position="1589"/>
        <end position="1600"/>
    </location>
</feature>
<feature type="compositionally biased region" description="Basic and acidic residues" evidence="4">
    <location>
        <begin position="1988"/>
        <end position="1997"/>
    </location>
</feature>
<feature type="region of interest" description="Disordered" evidence="4">
    <location>
        <begin position="554"/>
        <end position="599"/>
    </location>
</feature>
<dbReference type="KEGG" id="pmrn:116940451"/>
<feature type="compositionally biased region" description="Basic and acidic residues" evidence="4">
    <location>
        <begin position="2107"/>
        <end position="2120"/>
    </location>
</feature>
<evidence type="ECO:0000256" key="4">
    <source>
        <dbReference type="SAM" id="MobiDB-lite"/>
    </source>
</evidence>
<dbReference type="GO" id="GO:0008017">
    <property type="term" value="F:microtubule binding"/>
    <property type="evidence" value="ECO:0007669"/>
    <property type="project" value="TreeGrafter"/>
</dbReference>
<feature type="region of interest" description="Disordered" evidence="4">
    <location>
        <begin position="1562"/>
        <end position="1601"/>
    </location>
</feature>
<keyword evidence="3" id="KW-0206">Cytoskeleton</keyword>
<dbReference type="Proteomes" id="UP001318040">
    <property type="component" value="Chromosome 9"/>
</dbReference>
<feature type="region of interest" description="Disordered" evidence="4">
    <location>
        <begin position="904"/>
        <end position="924"/>
    </location>
</feature>
<comment type="subcellular location">
    <subcellularLocation>
        <location evidence="1">Cytoplasm</location>
        <location evidence="1">Cytoskeleton</location>
        <location evidence="1">Microtubule organizing center</location>
        <location evidence="1">Centrosome</location>
    </subcellularLocation>
</comment>
<dbReference type="RefSeq" id="XP_032806189.1">
    <property type="nucleotide sequence ID" value="XM_032950298.1"/>
</dbReference>
<feature type="compositionally biased region" description="Basic and acidic residues" evidence="4">
    <location>
        <begin position="1024"/>
        <end position="1034"/>
    </location>
</feature>
<evidence type="ECO:0000313" key="10">
    <source>
        <dbReference type="RefSeq" id="XP_032806189.1"/>
    </source>
</evidence>
<evidence type="ECO:0000256" key="1">
    <source>
        <dbReference type="ARBA" id="ARBA00004300"/>
    </source>
</evidence>
<accession>A0AAJ7SV38</accession>
<dbReference type="RefSeq" id="XP_032806188.1">
    <property type="nucleotide sequence ID" value="XM_032950297.1"/>
</dbReference>
<feature type="compositionally biased region" description="Basic and acidic residues" evidence="4">
    <location>
        <begin position="1565"/>
        <end position="1574"/>
    </location>
</feature>
<feature type="compositionally biased region" description="Polar residues" evidence="4">
    <location>
        <begin position="2016"/>
        <end position="2025"/>
    </location>
</feature>
<evidence type="ECO:0000313" key="6">
    <source>
        <dbReference type="Proteomes" id="UP001318040"/>
    </source>
</evidence>
<dbReference type="GO" id="GO:0005814">
    <property type="term" value="C:centriole"/>
    <property type="evidence" value="ECO:0007669"/>
    <property type="project" value="TreeGrafter"/>
</dbReference>
<feature type="region of interest" description="Disordered" evidence="4">
    <location>
        <begin position="968"/>
        <end position="987"/>
    </location>
</feature>
<feature type="compositionally biased region" description="Basic and acidic residues" evidence="4">
    <location>
        <begin position="1056"/>
        <end position="1070"/>
    </location>
</feature>
<feature type="region of interest" description="Disordered" evidence="4">
    <location>
        <begin position="1886"/>
        <end position="1913"/>
    </location>
</feature>
<name>A0AAJ7SV38_PETMA</name>
<feature type="domain" description="ALMS motif" evidence="5">
    <location>
        <begin position="2437"/>
        <end position="2573"/>
    </location>
</feature>
<feature type="compositionally biased region" description="Polar residues" evidence="4">
    <location>
        <begin position="1430"/>
        <end position="1441"/>
    </location>
</feature>
<reference evidence="7 8" key="1">
    <citation type="submission" date="2025-04" db="UniProtKB">
        <authorList>
            <consortium name="RefSeq"/>
        </authorList>
    </citation>
    <scope>IDENTIFICATION</scope>
    <source>
        <tissue evidence="7 8">Sperm</tissue>
    </source>
</reference>
<keyword evidence="6" id="KW-1185">Reference proteome</keyword>
<organism evidence="6 9">
    <name type="scientific">Petromyzon marinus</name>
    <name type="common">Sea lamprey</name>
    <dbReference type="NCBI Taxonomy" id="7757"/>
    <lineage>
        <taxon>Eukaryota</taxon>
        <taxon>Metazoa</taxon>
        <taxon>Chordata</taxon>
        <taxon>Craniata</taxon>
        <taxon>Vertebrata</taxon>
        <taxon>Cyclostomata</taxon>
        <taxon>Hyperoartia</taxon>
        <taxon>Petromyzontiformes</taxon>
        <taxon>Petromyzontidae</taxon>
        <taxon>Petromyzon</taxon>
    </lineage>
</organism>
<dbReference type="Pfam" id="PF15309">
    <property type="entry name" value="ALMS_motif"/>
    <property type="match status" value="1"/>
</dbReference>
<feature type="compositionally biased region" description="Basic and acidic residues" evidence="4">
    <location>
        <begin position="1278"/>
        <end position="1303"/>
    </location>
</feature>
<dbReference type="GO" id="GO:0005813">
    <property type="term" value="C:centrosome"/>
    <property type="evidence" value="ECO:0007669"/>
    <property type="project" value="UniProtKB-SubCell"/>
</dbReference>
<feature type="compositionally biased region" description="Basic and acidic residues" evidence="4">
    <location>
        <begin position="1456"/>
        <end position="1467"/>
    </location>
</feature>
<dbReference type="GO" id="GO:0046599">
    <property type="term" value="P:regulation of centriole replication"/>
    <property type="evidence" value="ECO:0007669"/>
    <property type="project" value="TreeGrafter"/>
</dbReference>
<dbReference type="RefSeq" id="XP_032806187.1">
    <property type="nucleotide sequence ID" value="XM_032950296.1"/>
</dbReference>
<gene>
    <name evidence="7 8 9 10 11 12" type="primary">LOC116940451</name>
</gene>
<feature type="region of interest" description="Disordered" evidence="4">
    <location>
        <begin position="1264"/>
        <end position="1347"/>
    </location>
</feature>
<feature type="region of interest" description="Disordered" evidence="4">
    <location>
        <begin position="1843"/>
        <end position="1872"/>
    </location>
</feature>
<feature type="region of interest" description="Disordered" evidence="4">
    <location>
        <begin position="1963"/>
        <end position="2040"/>
    </location>
</feature>
<evidence type="ECO:0000256" key="2">
    <source>
        <dbReference type="ARBA" id="ARBA00022490"/>
    </source>
</evidence>
<feature type="region of interest" description="Disordered" evidence="4">
    <location>
        <begin position="2295"/>
        <end position="2348"/>
    </location>
</feature>
<feature type="region of interest" description="Disordered" evidence="4">
    <location>
        <begin position="260"/>
        <end position="365"/>
    </location>
</feature>
<evidence type="ECO:0000313" key="7">
    <source>
        <dbReference type="RefSeq" id="XP_032806186.1"/>
    </source>
</evidence>
<feature type="compositionally biased region" description="Polar residues" evidence="4">
    <location>
        <begin position="1002"/>
        <end position="1019"/>
    </location>
</feature>
<feature type="compositionally biased region" description="Polar residues" evidence="4">
    <location>
        <begin position="1843"/>
        <end position="1864"/>
    </location>
</feature>
<feature type="compositionally biased region" description="Basic and acidic residues" evidence="4">
    <location>
        <begin position="22"/>
        <end position="33"/>
    </location>
</feature>
<feature type="compositionally biased region" description="Basic and acidic residues" evidence="4">
    <location>
        <begin position="1473"/>
        <end position="1498"/>
    </location>
</feature>
<proteinExistence type="predicted"/>
<evidence type="ECO:0000313" key="11">
    <source>
        <dbReference type="RefSeq" id="XP_032806190.1"/>
    </source>
</evidence>
<feature type="region of interest" description="Disordered" evidence="4">
    <location>
        <begin position="1401"/>
        <end position="1509"/>
    </location>
</feature>
<feature type="region of interest" description="Disordered" evidence="4">
    <location>
        <begin position="1"/>
        <end position="61"/>
    </location>
</feature>
<dbReference type="RefSeq" id="XP_032806190.1">
    <property type="nucleotide sequence ID" value="XM_032950299.1"/>
</dbReference>
<feature type="compositionally biased region" description="Polar residues" evidence="4">
    <location>
        <begin position="641"/>
        <end position="659"/>
    </location>
</feature>
<feature type="region of interest" description="Disordered" evidence="4">
    <location>
        <begin position="818"/>
        <end position="844"/>
    </location>
</feature>
<feature type="region of interest" description="Disordered" evidence="4">
    <location>
        <begin position="2075"/>
        <end position="2164"/>
    </location>
</feature>
<feature type="compositionally biased region" description="Polar residues" evidence="4">
    <location>
        <begin position="2227"/>
        <end position="2238"/>
    </location>
</feature>
<protein>
    <submittedName>
        <fullName evidence="7 8">Uncharacterized protein LOC116940451</fullName>
    </submittedName>
</protein>